<evidence type="ECO:0000256" key="2">
    <source>
        <dbReference type="SAM" id="Phobius"/>
    </source>
</evidence>
<reference evidence="3 4" key="1">
    <citation type="journal article" date="2019" name="Fungal Biol. Biotechnol.">
        <title>Draft genome sequence of fastidious pathogen Ceratobasidium theobromae, which causes vascular-streak dieback in Theobroma cacao.</title>
        <authorList>
            <person name="Ali S.S."/>
            <person name="Asman A."/>
            <person name="Shao J."/>
            <person name="Firmansyah A.P."/>
            <person name="Susilo A.W."/>
            <person name="Rosmana A."/>
            <person name="McMahon P."/>
            <person name="Junaid M."/>
            <person name="Guest D."/>
            <person name="Kheng T.Y."/>
            <person name="Meinhardt L.W."/>
            <person name="Bailey B.A."/>
        </authorList>
    </citation>
    <scope>NUCLEOTIDE SEQUENCE [LARGE SCALE GENOMIC DNA]</scope>
    <source>
        <strain evidence="3 4">CT2</strain>
    </source>
</reference>
<evidence type="ECO:0000313" key="4">
    <source>
        <dbReference type="Proteomes" id="UP000383932"/>
    </source>
</evidence>
<feature type="compositionally biased region" description="Low complexity" evidence="1">
    <location>
        <begin position="215"/>
        <end position="224"/>
    </location>
</feature>
<feature type="transmembrane region" description="Helical" evidence="2">
    <location>
        <begin position="379"/>
        <end position="397"/>
    </location>
</feature>
<name>A0A5N5QGJ1_9AGAM</name>
<feature type="compositionally biased region" description="Polar residues" evidence="1">
    <location>
        <begin position="170"/>
        <end position="208"/>
    </location>
</feature>
<keyword evidence="2" id="KW-1133">Transmembrane helix</keyword>
<feature type="region of interest" description="Disordered" evidence="1">
    <location>
        <begin position="314"/>
        <end position="344"/>
    </location>
</feature>
<dbReference type="Proteomes" id="UP000383932">
    <property type="component" value="Unassembled WGS sequence"/>
</dbReference>
<evidence type="ECO:0000256" key="1">
    <source>
        <dbReference type="SAM" id="MobiDB-lite"/>
    </source>
</evidence>
<feature type="compositionally biased region" description="Basic and acidic residues" evidence="1">
    <location>
        <begin position="1"/>
        <end position="13"/>
    </location>
</feature>
<feature type="transmembrane region" description="Helical" evidence="2">
    <location>
        <begin position="453"/>
        <end position="481"/>
    </location>
</feature>
<protein>
    <recommendedName>
        <fullName evidence="5">Transmembrane protein</fullName>
    </recommendedName>
</protein>
<feature type="region of interest" description="Disordered" evidence="1">
    <location>
        <begin position="1"/>
        <end position="224"/>
    </location>
</feature>
<dbReference type="OrthoDB" id="3062801at2759"/>
<comment type="caution">
    <text evidence="3">The sequence shown here is derived from an EMBL/GenBank/DDBJ whole genome shotgun (WGS) entry which is preliminary data.</text>
</comment>
<keyword evidence="4" id="KW-1185">Reference proteome</keyword>
<dbReference type="EMBL" id="SSOP01000159">
    <property type="protein sequence ID" value="KAB5590588.1"/>
    <property type="molecule type" value="Genomic_DNA"/>
</dbReference>
<sequence length="604" mass="67907">MTSPERPRNHIDSSPRQLSTVLDRDEGTPSTTRMVQSDDSRHSSQENSSSSRSTVPFPSAPSDQSEANEGHENFASVIQALRNIARTSSPPASEESHTQTPPQATSPTRLVSSPQPATPTRFPRSPLLSPLGGRGRRTSSPLKPSLSHVDSLSSSRQEPRKRVSFDHATSGPTVSMQNLSSVLHMTTQPQSGPPSQVTRGHTSRSSPTKGIRTPRSGSRSRSQSPRRFWPLFLMPSNGEPWEAKDPYRLHLPMDNLRRRRDTMLKFWDQMLRQIYRHFLLRLPSVYFTRVSKVFEEAELSRVEVQKMIEASKRARNRRLRRGQRQAQSESHARRDPPPDSLDFWPNEREWMTPIVSPSLQRFKQSWDEFMESLQKEWKTLNVVSALLLSAILTMFQVDGSNEPVMRTAALIALVCALWSLTFGCMYILRFSTMKSMHKASRWAEEAQKHTTGIWWNVWVFLALPSVFLAWAVISFCVAIMAFSWTSGSVTPPAPISDSGAIGPRIGITAVFLLGFLYFIRVVRTLKKYADPLPRHWALHSPPPISPQDPSPTSEVPELDLERAEGIALGNVKAAADRAEAEEEAARSRKAGGRGLMPGFRYLGW</sequence>
<gene>
    <name evidence="3" type="ORF">CTheo_5983</name>
</gene>
<feature type="transmembrane region" description="Helical" evidence="2">
    <location>
        <begin position="409"/>
        <end position="432"/>
    </location>
</feature>
<keyword evidence="2" id="KW-0812">Transmembrane</keyword>
<feature type="compositionally biased region" description="Polar residues" evidence="1">
    <location>
        <begin position="98"/>
        <end position="115"/>
    </location>
</feature>
<keyword evidence="2" id="KW-0472">Membrane</keyword>
<proteinExistence type="predicted"/>
<evidence type="ECO:0008006" key="5">
    <source>
        <dbReference type="Google" id="ProtNLM"/>
    </source>
</evidence>
<evidence type="ECO:0000313" key="3">
    <source>
        <dbReference type="EMBL" id="KAB5590588.1"/>
    </source>
</evidence>
<feature type="transmembrane region" description="Helical" evidence="2">
    <location>
        <begin position="501"/>
        <end position="519"/>
    </location>
</feature>
<feature type="compositionally biased region" description="Basic residues" evidence="1">
    <location>
        <begin position="314"/>
        <end position="323"/>
    </location>
</feature>
<accession>A0A5N5QGJ1</accession>
<dbReference type="AlphaFoldDB" id="A0A5N5QGJ1"/>
<organism evidence="3 4">
    <name type="scientific">Ceratobasidium theobromae</name>
    <dbReference type="NCBI Taxonomy" id="1582974"/>
    <lineage>
        <taxon>Eukaryota</taxon>
        <taxon>Fungi</taxon>
        <taxon>Dikarya</taxon>
        <taxon>Basidiomycota</taxon>
        <taxon>Agaricomycotina</taxon>
        <taxon>Agaricomycetes</taxon>
        <taxon>Cantharellales</taxon>
        <taxon>Ceratobasidiaceae</taxon>
        <taxon>Ceratobasidium</taxon>
    </lineage>
</organism>
<feature type="compositionally biased region" description="Low complexity" evidence="1">
    <location>
        <begin position="145"/>
        <end position="155"/>
    </location>
</feature>